<evidence type="ECO:0000313" key="2">
    <source>
        <dbReference type="EMBL" id="KAJ8386799.1"/>
    </source>
</evidence>
<evidence type="ECO:0000256" key="1">
    <source>
        <dbReference type="SAM" id="MobiDB-lite"/>
    </source>
</evidence>
<feature type="non-terminal residue" evidence="2">
    <location>
        <position position="1"/>
    </location>
</feature>
<comment type="caution">
    <text evidence="2">The sequence shown here is derived from an EMBL/GenBank/DDBJ whole genome shotgun (WGS) entry which is preliminary data.</text>
</comment>
<dbReference type="Proteomes" id="UP001221898">
    <property type="component" value="Unassembled WGS sequence"/>
</dbReference>
<dbReference type="EMBL" id="JAINUG010000222">
    <property type="protein sequence ID" value="KAJ8386799.1"/>
    <property type="molecule type" value="Genomic_DNA"/>
</dbReference>
<organism evidence="2 3">
    <name type="scientific">Aldrovandia affinis</name>
    <dbReference type="NCBI Taxonomy" id="143900"/>
    <lineage>
        <taxon>Eukaryota</taxon>
        <taxon>Metazoa</taxon>
        <taxon>Chordata</taxon>
        <taxon>Craniata</taxon>
        <taxon>Vertebrata</taxon>
        <taxon>Euteleostomi</taxon>
        <taxon>Actinopterygii</taxon>
        <taxon>Neopterygii</taxon>
        <taxon>Teleostei</taxon>
        <taxon>Notacanthiformes</taxon>
        <taxon>Halosauridae</taxon>
        <taxon>Aldrovandia</taxon>
    </lineage>
</organism>
<name>A0AAD7RMA9_9TELE</name>
<accession>A0AAD7RMA9</accession>
<reference evidence="2" key="1">
    <citation type="journal article" date="2023" name="Science">
        <title>Genome structures resolve the early diversification of teleost fishes.</title>
        <authorList>
            <person name="Parey E."/>
            <person name="Louis A."/>
            <person name="Montfort J."/>
            <person name="Bouchez O."/>
            <person name="Roques C."/>
            <person name="Iampietro C."/>
            <person name="Lluch J."/>
            <person name="Castinel A."/>
            <person name="Donnadieu C."/>
            <person name="Desvignes T."/>
            <person name="Floi Bucao C."/>
            <person name="Jouanno E."/>
            <person name="Wen M."/>
            <person name="Mejri S."/>
            <person name="Dirks R."/>
            <person name="Jansen H."/>
            <person name="Henkel C."/>
            <person name="Chen W.J."/>
            <person name="Zahm M."/>
            <person name="Cabau C."/>
            <person name="Klopp C."/>
            <person name="Thompson A.W."/>
            <person name="Robinson-Rechavi M."/>
            <person name="Braasch I."/>
            <person name="Lecointre G."/>
            <person name="Bobe J."/>
            <person name="Postlethwait J.H."/>
            <person name="Berthelot C."/>
            <person name="Roest Crollius H."/>
            <person name="Guiguen Y."/>
        </authorList>
    </citation>
    <scope>NUCLEOTIDE SEQUENCE</scope>
    <source>
        <strain evidence="2">NC1722</strain>
    </source>
</reference>
<evidence type="ECO:0000313" key="3">
    <source>
        <dbReference type="Proteomes" id="UP001221898"/>
    </source>
</evidence>
<proteinExistence type="predicted"/>
<gene>
    <name evidence="2" type="ORF">AAFF_G00165940</name>
</gene>
<sequence length="73" mass="7908">PSRSTTHTLRPWGQAVEAPTPQRARGASRGSESGRTTTLTSEESSCGTITFGLQSLVLTRPWSRKSCCLMGRQ</sequence>
<protein>
    <submittedName>
        <fullName evidence="2">Uncharacterized protein</fullName>
    </submittedName>
</protein>
<dbReference type="AlphaFoldDB" id="A0AAD7RMA9"/>
<keyword evidence="3" id="KW-1185">Reference proteome</keyword>
<feature type="region of interest" description="Disordered" evidence="1">
    <location>
        <begin position="1"/>
        <end position="44"/>
    </location>
</feature>
<feature type="compositionally biased region" description="Polar residues" evidence="1">
    <location>
        <begin position="30"/>
        <end position="44"/>
    </location>
</feature>